<dbReference type="OrthoDB" id="1367110at2"/>
<dbReference type="Gene3D" id="2.170.130.10">
    <property type="entry name" value="TonB-dependent receptor, plug domain"/>
    <property type="match status" value="1"/>
</dbReference>
<keyword evidence="2" id="KW-1185">Reference proteome</keyword>
<dbReference type="Proteomes" id="UP000315312">
    <property type="component" value="Unassembled WGS sequence"/>
</dbReference>
<reference evidence="1 2" key="1">
    <citation type="journal article" date="2015" name="Stand. Genomic Sci.">
        <title>Genomic Encyclopedia of Bacterial and Archaeal Type Strains, Phase III: the genomes of soil and plant-associated and newly described type strains.</title>
        <authorList>
            <person name="Whitman W.B."/>
            <person name="Woyke T."/>
            <person name="Klenk H.P."/>
            <person name="Zhou Y."/>
            <person name="Lilburn T.G."/>
            <person name="Beck B.J."/>
            <person name="De Vos P."/>
            <person name="Vandamme P."/>
            <person name="Eisen J.A."/>
            <person name="Garrity G."/>
            <person name="Hugenholtz P."/>
            <person name="Kyrpides N.C."/>
        </authorList>
    </citation>
    <scope>NUCLEOTIDE SEQUENCE [LARGE SCALE GENOMIC DNA]</scope>
    <source>
        <strain evidence="1 2">CGMCC 1.6844</strain>
    </source>
</reference>
<name>A0A562KEQ2_9FLAO</name>
<gene>
    <name evidence="1" type="ORF">IP97_01856</name>
</gene>
<dbReference type="SUPFAM" id="SSF56935">
    <property type="entry name" value="Porins"/>
    <property type="match status" value="1"/>
</dbReference>
<comment type="caution">
    <text evidence="1">The sequence shown here is derived from an EMBL/GenBank/DDBJ whole genome shotgun (WGS) entry which is preliminary data.</text>
</comment>
<dbReference type="EMBL" id="VLKM01000007">
    <property type="protein sequence ID" value="TWH93908.1"/>
    <property type="molecule type" value="Genomic_DNA"/>
</dbReference>
<dbReference type="InterPro" id="IPR037066">
    <property type="entry name" value="Plug_dom_sf"/>
</dbReference>
<evidence type="ECO:0000313" key="2">
    <source>
        <dbReference type="Proteomes" id="UP000315312"/>
    </source>
</evidence>
<keyword evidence="1" id="KW-0675">Receptor</keyword>
<protein>
    <submittedName>
        <fullName evidence="1">TonB-dependent SusC/RagA subfamily outer membrane receptor</fullName>
    </submittedName>
</protein>
<dbReference type="AlphaFoldDB" id="A0A562KEQ2"/>
<accession>A0A562KEQ2</accession>
<evidence type="ECO:0000313" key="1">
    <source>
        <dbReference type="EMBL" id="TWH93908.1"/>
    </source>
</evidence>
<proteinExistence type="predicted"/>
<dbReference type="RefSeq" id="WP_133607881.1">
    <property type="nucleotide sequence ID" value="NZ_SNZC01000001.1"/>
</dbReference>
<organism evidence="1 2">
    <name type="scientific">Flavobacterium cheniae</name>
    <dbReference type="NCBI Taxonomy" id="295428"/>
    <lineage>
        <taxon>Bacteria</taxon>
        <taxon>Pseudomonadati</taxon>
        <taxon>Bacteroidota</taxon>
        <taxon>Flavobacteriia</taxon>
        <taxon>Flavobacteriales</taxon>
        <taxon>Flavobacteriaceae</taxon>
        <taxon>Flavobacterium</taxon>
    </lineage>
</organism>
<sequence length="110" mass="12890">MKRQLTILLFLYFVTSNICYSQETIITKPRKSVTAIKAEKPLIVVNDSILRYEVMEHLNPNDIESVTVLKDKKAMELYGEKGKFGVIKITTKNISKRKLRKIYKEFKHEL</sequence>